<evidence type="ECO:0000256" key="6">
    <source>
        <dbReference type="ARBA" id="ARBA00022729"/>
    </source>
</evidence>
<keyword evidence="4" id="KW-0433">Leucine-rich repeat</keyword>
<dbReference type="EMBL" id="DF973489">
    <property type="protein sequence ID" value="GAU32402.1"/>
    <property type="molecule type" value="Genomic_DNA"/>
</dbReference>
<dbReference type="InterPro" id="IPR055414">
    <property type="entry name" value="LRR_R13L4/SHOC2-like"/>
</dbReference>
<evidence type="ECO:0000256" key="13">
    <source>
        <dbReference type="SAM" id="SignalP"/>
    </source>
</evidence>
<evidence type="ECO:0000256" key="1">
    <source>
        <dbReference type="ARBA" id="ARBA00004251"/>
    </source>
</evidence>
<dbReference type="AlphaFoldDB" id="A0A2Z6N6H6"/>
<dbReference type="Pfam" id="PF00560">
    <property type="entry name" value="LRR_1"/>
    <property type="match status" value="4"/>
</dbReference>
<evidence type="ECO:0000256" key="10">
    <source>
        <dbReference type="ARBA" id="ARBA00023170"/>
    </source>
</evidence>
<keyword evidence="3" id="KW-1003">Cell membrane</keyword>
<feature type="domain" description="Leucine-rich repeat-containing N-terminal plant-type" evidence="14">
    <location>
        <begin position="32"/>
        <end position="70"/>
    </location>
</feature>
<keyword evidence="6 13" id="KW-0732">Signal</keyword>
<feature type="transmembrane region" description="Helical" evidence="12">
    <location>
        <begin position="1056"/>
        <end position="1079"/>
    </location>
</feature>
<name>A0A2Z6N6H6_TRISU</name>
<keyword evidence="10" id="KW-0675">Receptor</keyword>
<dbReference type="PROSITE" id="PS51450">
    <property type="entry name" value="LRR"/>
    <property type="match status" value="3"/>
</dbReference>
<dbReference type="FunFam" id="3.80.10.10:FF:000095">
    <property type="entry name" value="LRR receptor-like serine/threonine-protein kinase GSO1"/>
    <property type="match status" value="2"/>
</dbReference>
<evidence type="ECO:0000256" key="4">
    <source>
        <dbReference type="ARBA" id="ARBA00022614"/>
    </source>
</evidence>
<dbReference type="Pfam" id="PF23598">
    <property type="entry name" value="LRR_14"/>
    <property type="match status" value="2"/>
</dbReference>
<feature type="domain" description="Disease resistance R13L4/SHOC-2-like LRR" evidence="15">
    <location>
        <begin position="121"/>
        <end position="323"/>
    </location>
</feature>
<dbReference type="SMART" id="SM00369">
    <property type="entry name" value="LRR_TYP"/>
    <property type="match status" value="19"/>
</dbReference>
<dbReference type="SUPFAM" id="SSF52058">
    <property type="entry name" value="L domain-like"/>
    <property type="match status" value="3"/>
</dbReference>
<dbReference type="Pfam" id="PF13855">
    <property type="entry name" value="LRR_8"/>
    <property type="match status" value="4"/>
</dbReference>
<evidence type="ECO:0000313" key="17">
    <source>
        <dbReference type="Proteomes" id="UP000242715"/>
    </source>
</evidence>
<dbReference type="InterPro" id="IPR003591">
    <property type="entry name" value="Leu-rich_rpt_typical-subtyp"/>
</dbReference>
<comment type="similarity">
    <text evidence="2">Belongs to the RLP family.</text>
</comment>
<dbReference type="PANTHER" id="PTHR48063">
    <property type="entry name" value="LRR RECEPTOR-LIKE KINASE"/>
    <property type="match status" value="1"/>
</dbReference>
<feature type="domain" description="Disease resistance R13L4/SHOC-2-like LRR" evidence="15">
    <location>
        <begin position="498"/>
        <end position="640"/>
    </location>
</feature>
<keyword evidence="7" id="KW-0677">Repeat</keyword>
<keyword evidence="17" id="KW-1185">Reference proteome</keyword>
<keyword evidence="8 12" id="KW-1133">Transmembrane helix</keyword>
<evidence type="ECO:0000256" key="12">
    <source>
        <dbReference type="SAM" id="Phobius"/>
    </source>
</evidence>
<feature type="signal peptide" evidence="13">
    <location>
        <begin position="1"/>
        <end position="23"/>
    </location>
</feature>
<gene>
    <name evidence="16" type="ORF">TSUD_44450</name>
</gene>
<evidence type="ECO:0000313" key="16">
    <source>
        <dbReference type="EMBL" id="GAU32402.1"/>
    </source>
</evidence>
<evidence type="ECO:0000256" key="11">
    <source>
        <dbReference type="ARBA" id="ARBA00023180"/>
    </source>
</evidence>
<evidence type="ECO:0000256" key="3">
    <source>
        <dbReference type="ARBA" id="ARBA00022475"/>
    </source>
</evidence>
<keyword evidence="9 12" id="KW-0472">Membrane</keyword>
<evidence type="ECO:0000259" key="15">
    <source>
        <dbReference type="Pfam" id="PF23598"/>
    </source>
</evidence>
<evidence type="ECO:0000256" key="2">
    <source>
        <dbReference type="ARBA" id="ARBA00009592"/>
    </source>
</evidence>
<keyword evidence="11" id="KW-0325">Glycoprotein</keyword>
<protein>
    <submittedName>
        <fullName evidence="16">Uncharacterized protein</fullName>
    </submittedName>
</protein>
<dbReference type="FunFam" id="3.80.10.10:FF:000111">
    <property type="entry name" value="LRR receptor-like serine/threonine-protein kinase ERECTA"/>
    <property type="match status" value="1"/>
</dbReference>
<dbReference type="GO" id="GO:0005886">
    <property type="term" value="C:plasma membrane"/>
    <property type="evidence" value="ECO:0007669"/>
    <property type="project" value="UniProtKB-SubCell"/>
</dbReference>
<dbReference type="SMART" id="SM00365">
    <property type="entry name" value="LRR_SD22"/>
    <property type="match status" value="11"/>
</dbReference>
<evidence type="ECO:0000256" key="7">
    <source>
        <dbReference type="ARBA" id="ARBA00022737"/>
    </source>
</evidence>
<evidence type="ECO:0000256" key="8">
    <source>
        <dbReference type="ARBA" id="ARBA00022989"/>
    </source>
</evidence>
<accession>A0A2Z6N6H6</accession>
<feature type="chain" id="PRO_5016270108" evidence="13">
    <location>
        <begin position="24"/>
        <end position="1120"/>
    </location>
</feature>
<comment type="subcellular location">
    <subcellularLocation>
        <location evidence="1">Cell membrane</location>
        <topology evidence="1">Single-pass type I membrane protein</topology>
    </subcellularLocation>
</comment>
<evidence type="ECO:0000259" key="14">
    <source>
        <dbReference type="Pfam" id="PF08263"/>
    </source>
</evidence>
<dbReference type="Gene3D" id="3.80.10.10">
    <property type="entry name" value="Ribonuclease Inhibitor"/>
    <property type="match status" value="6"/>
</dbReference>
<dbReference type="InterPro" id="IPR013210">
    <property type="entry name" value="LRR_N_plant-typ"/>
</dbReference>
<dbReference type="PRINTS" id="PR00019">
    <property type="entry name" value="LEURICHRPT"/>
</dbReference>
<dbReference type="Proteomes" id="UP000242715">
    <property type="component" value="Unassembled WGS sequence"/>
</dbReference>
<dbReference type="InterPro" id="IPR032675">
    <property type="entry name" value="LRR_dom_sf"/>
</dbReference>
<dbReference type="Pfam" id="PF08263">
    <property type="entry name" value="LRRNT_2"/>
    <property type="match status" value="1"/>
</dbReference>
<sequence length="1120" mass="126756">MERYYKFVLFFLVFIEIAQTCLCANSHVPCIEQERQALLHFKASLSQDSPNKLSSWKGTHCCQWKGINCDNVTGHVIKLDLMTPCNIPFRPQQGELLDYLSYNSFGATMDCFPVVAPNISSSLLQLEHLTYLDLTGNNFSESPIPMFIGSMGRLEYLSLSGACFSGMIPNSIENLKNLHFLDLSFNNYVSYNPEFVVMRELQMNDDIRWISKLHSLKHLDLSYVRLTEIHNLFQVLNTLPSLLHLSLHYCGIDNSLIPRYALQNMTSLVYLDLSWNELYGPFPESFQNMTSIESLYLSYNSFTFIPTWFSDFEKLTLLDLSYNGLHGPISEAFRNMTSIESLYLSSNNFTLVPWWFCNFEKLTLLDLSENSLTSIPPQLSELKRLVHLNLESNQLTLKKCFVSSIITNMCRLKELDLSQNKLQGELMGHFELSGCNTYDLERLDLEDNGITDRLPTWLGQLENLKYLYFGSNLLHGPIPLSMRKLSKLEWLDLSNNLFEEVLSSNIGLPVNLTYLDLSSNKFYGSIPQSLCNLENLSVLDLSKNSFTGLIPESISQLVDLQELDLSNNSFNGSIPESISQLLNLEILGLSSNKFNGSIPQSLGKLGKLYSLDLSNNSFNGIIPESFGQLFNLQYIDISSNKLDGIMPMKKGCLLNLRYLNLSHNQIRGSLPKNIGHIMLSLENLFLENNHLNGSIPTSLCQCQLINIDISKNNLSGKIPNCWEDNEGWSEINFSFNKLTGAFPSSFGNLSSLFWLHLNNNSLQGELPMSFRNLKQLLILDLGENQLSGSIPSSWTTNTFPLLQVLRLRQNMLSGSIPSQLCQLKSLKILDLSKNKLQGSIPRCIGNLEGMTLEKSISSSVHTQSYRLIAEAPQMWSNEILTEVHAEPPTATEFEWSTQDVTEVVKGMELEYTKILKLVVNMDLSENNLVGSIPNEITWLTGLHGLNLSNNQLKGEIPQLIGDMKSLESLDMSHNQLSGRIPETMSALTSLSHLNLSHNNLSGPIPKDNQFLTLDDPSIYDYNPYLCGFPLPMCPGDILHGTSERKGDEDEDVVEKVLFYFVIALGFATGLWGFIGTLWFKKNWRHAYFRRVEDVADKIYVAFVIKVPKIKKKMMRNHVNG</sequence>
<dbReference type="PANTHER" id="PTHR48063:SF112">
    <property type="entry name" value="RECEPTOR LIKE PROTEIN 30-LIKE"/>
    <property type="match status" value="1"/>
</dbReference>
<proteinExistence type="inferred from homology"/>
<keyword evidence="5 12" id="KW-0812">Transmembrane</keyword>
<dbReference type="InterPro" id="IPR046956">
    <property type="entry name" value="RLP23-like"/>
</dbReference>
<evidence type="ECO:0000256" key="5">
    <source>
        <dbReference type="ARBA" id="ARBA00022692"/>
    </source>
</evidence>
<organism evidence="16 17">
    <name type="scientific">Trifolium subterraneum</name>
    <name type="common">Subterranean clover</name>
    <dbReference type="NCBI Taxonomy" id="3900"/>
    <lineage>
        <taxon>Eukaryota</taxon>
        <taxon>Viridiplantae</taxon>
        <taxon>Streptophyta</taxon>
        <taxon>Embryophyta</taxon>
        <taxon>Tracheophyta</taxon>
        <taxon>Spermatophyta</taxon>
        <taxon>Magnoliopsida</taxon>
        <taxon>eudicotyledons</taxon>
        <taxon>Gunneridae</taxon>
        <taxon>Pentapetalae</taxon>
        <taxon>rosids</taxon>
        <taxon>fabids</taxon>
        <taxon>Fabales</taxon>
        <taxon>Fabaceae</taxon>
        <taxon>Papilionoideae</taxon>
        <taxon>50 kb inversion clade</taxon>
        <taxon>NPAAA clade</taxon>
        <taxon>Hologalegina</taxon>
        <taxon>IRL clade</taxon>
        <taxon>Trifolieae</taxon>
        <taxon>Trifolium</taxon>
    </lineage>
</organism>
<evidence type="ECO:0000256" key="9">
    <source>
        <dbReference type="ARBA" id="ARBA00023136"/>
    </source>
</evidence>
<reference evidence="17" key="1">
    <citation type="journal article" date="2017" name="Front. Plant Sci.">
        <title>Climate Clever Clovers: New Paradigm to Reduce the Environmental Footprint of Ruminants by Breeding Low Methanogenic Forages Utilizing Haplotype Variation.</title>
        <authorList>
            <person name="Kaur P."/>
            <person name="Appels R."/>
            <person name="Bayer P.E."/>
            <person name="Keeble-Gagnere G."/>
            <person name="Wang J."/>
            <person name="Hirakawa H."/>
            <person name="Shirasawa K."/>
            <person name="Vercoe P."/>
            <person name="Stefanova K."/>
            <person name="Durmic Z."/>
            <person name="Nichols P."/>
            <person name="Revell C."/>
            <person name="Isobe S.N."/>
            <person name="Edwards D."/>
            <person name="Erskine W."/>
        </authorList>
    </citation>
    <scope>NUCLEOTIDE SEQUENCE [LARGE SCALE GENOMIC DNA]</scope>
    <source>
        <strain evidence="17">cv. Daliak</strain>
    </source>
</reference>
<dbReference type="OrthoDB" id="1060944at2759"/>
<dbReference type="InterPro" id="IPR001611">
    <property type="entry name" value="Leu-rich_rpt"/>
</dbReference>